<feature type="region of interest" description="Disordered" evidence="1">
    <location>
        <begin position="154"/>
        <end position="219"/>
    </location>
</feature>
<feature type="region of interest" description="Disordered" evidence="1">
    <location>
        <begin position="825"/>
        <end position="929"/>
    </location>
</feature>
<feature type="domain" description="TFIIS central" evidence="2">
    <location>
        <begin position="363"/>
        <end position="482"/>
    </location>
</feature>
<dbReference type="Gramene" id="SIN_1020729.t">
    <property type="protein sequence ID" value="SIN_1020729.t"/>
    <property type="gene ID" value="SIN_1020729"/>
</dbReference>
<evidence type="ECO:0000256" key="1">
    <source>
        <dbReference type="SAM" id="MobiDB-lite"/>
    </source>
</evidence>
<dbReference type="KEGG" id="sind:105164803"/>
<organism evidence="3 4">
    <name type="scientific">Sesamum indicum</name>
    <name type="common">Oriental sesame</name>
    <name type="synonym">Sesamum orientale</name>
    <dbReference type="NCBI Taxonomy" id="4182"/>
    <lineage>
        <taxon>Eukaryota</taxon>
        <taxon>Viridiplantae</taxon>
        <taxon>Streptophyta</taxon>
        <taxon>Embryophyta</taxon>
        <taxon>Tracheophyta</taxon>
        <taxon>Spermatophyta</taxon>
        <taxon>Magnoliopsida</taxon>
        <taxon>eudicotyledons</taxon>
        <taxon>Gunneridae</taxon>
        <taxon>Pentapetalae</taxon>
        <taxon>asterids</taxon>
        <taxon>lamiids</taxon>
        <taxon>Lamiales</taxon>
        <taxon>Pedaliaceae</taxon>
        <taxon>Sesamum</taxon>
    </lineage>
</organism>
<sequence length="1045" mass="114804">MSNNLVSQYPISDRHVVQMEHQSNSLDLPVSEMHMKMSSNPESHQFYVSTEEMDLGDPISSNPGFNVLSSNSMSHNESSGGTMGLNWMSDQVGHEDSCMLTTMAGEKLSFPIKRKAEMVPVLNNSISQQSLMPNKRPAQMGADVSTLGFLQTPAPQRKKTPAQDRLASPGVQAQPSVNKKMARNESISGKSGLQRVQTTKKQTAQIESASKVRPESSEAVRSKMRESLAAALALASQNQDNISNTEKKQSDSVITHQTIDLLAPHSNSTIGVEVPASGPKDLSSSKELTAPGNTHDCQGFFSSELSSNASGGNDGHAFQEFQYSTVLPDEDISFGDNFFVKDDLLQGNGLSWAFDFDVQMREVKEVQPGENSKSVKEENQGHGGELAILTPEKLAFKIEAELFKLYGGVNKKYREKGRSLLFNLKDRNNPDLRERVMSGEILPERLCSMSAEDLASKELSEWRTAKAEQLAQLVVLPDTEVDIRRLVRKTHKGEYQVEVEHDDGIAAEVSGGTSMFIQPQRKKEIEPHSPSQGSLKDKVRVSGQDSHSEDKDFSGSLVIPTDGADLMQGMMVDELKDAEFLPPIVSLDEFMESLNSEPPFENLSSDAKNPLSHKENPKPVSNMEAANGTSHSPKDASSRKAGVVKKHEIDVKITSSCGSPVKQKVLPSSVSKVEYIWDGILQLNISSSVTVGGLFQSGEKTSMKEWPSSLEIKGRVRLDAFEKFLQDLPMSRTRAVMVLHFVLRDKSSEVESRELSEAIDSYTADERLGYAEPGPGMELYLCPPILRITDILNKHVAKDHPETHNTIENGLIGVVVWRRAHISNTISPNSSSHHKHSSKKHPFSAPKRAQHSSNVNASTPTRTTPPVSTKSLPQAEEDDDIPPGFGPLAAARGAKDDDDLPEFSFSGNINPSVPRISPQNLHHGAKLTHRPVDQVRELIKKYGQSGTSSTSRSLVDDRNLGIEPWNDDDDDDDIPEWRPQAQHQPQHQPYQVAHGHRPPVHLPPGGHPMAPVATQQPPSGLGQLPPGGRWVQPPGPLHGARWRQH</sequence>
<evidence type="ECO:0000313" key="4">
    <source>
        <dbReference type="RefSeq" id="XP_011081881.1"/>
    </source>
</evidence>
<dbReference type="Pfam" id="PF07500">
    <property type="entry name" value="TFIIS_M"/>
    <property type="match status" value="1"/>
</dbReference>
<dbReference type="GeneID" id="105164803"/>
<dbReference type="GO" id="GO:0005634">
    <property type="term" value="C:nucleus"/>
    <property type="evidence" value="ECO:0007669"/>
    <property type="project" value="TreeGrafter"/>
</dbReference>
<feature type="region of interest" description="Disordered" evidence="1">
    <location>
        <begin position="519"/>
        <end position="557"/>
    </location>
</feature>
<dbReference type="PANTHER" id="PTHR11477:SF20">
    <property type="entry name" value="SPOC DOMAIN _ TRANSCRIPTION ELONGATION FACTOR S-II PROTEIN"/>
    <property type="match status" value="1"/>
</dbReference>
<evidence type="ECO:0000313" key="3">
    <source>
        <dbReference type="Proteomes" id="UP000504604"/>
    </source>
</evidence>
<dbReference type="GO" id="GO:0006351">
    <property type="term" value="P:DNA-templated transcription"/>
    <property type="evidence" value="ECO:0007669"/>
    <property type="project" value="InterPro"/>
</dbReference>
<accession>A0A6I9TB21</accession>
<dbReference type="AlphaFoldDB" id="A0A6I9TB21"/>
<feature type="compositionally biased region" description="Low complexity" evidence="1">
    <location>
        <begin position="1015"/>
        <end position="1028"/>
    </location>
</feature>
<feature type="compositionally biased region" description="Basic residues" evidence="1">
    <location>
        <begin position="832"/>
        <end position="842"/>
    </location>
</feature>
<proteinExistence type="predicted"/>
<dbReference type="InParanoid" id="A0A6I9TB21"/>
<feature type="compositionally biased region" description="Polar residues" evidence="1">
    <location>
        <begin position="185"/>
        <end position="208"/>
    </location>
</feature>
<dbReference type="Gene3D" id="1.10.472.30">
    <property type="entry name" value="Transcription elongation factor S-II, central domain"/>
    <property type="match status" value="1"/>
</dbReference>
<dbReference type="InterPro" id="IPR036575">
    <property type="entry name" value="TFIIS_cen_dom_sf"/>
</dbReference>
<feature type="compositionally biased region" description="Acidic residues" evidence="1">
    <location>
        <begin position="965"/>
        <end position="974"/>
    </location>
</feature>
<name>A0A6I9TB21_SESIN</name>
<feature type="region of interest" description="Disordered" evidence="1">
    <location>
        <begin position="942"/>
        <end position="1045"/>
    </location>
</feature>
<dbReference type="SUPFAM" id="SSF46942">
    <property type="entry name" value="Elongation factor TFIIS domain 2"/>
    <property type="match status" value="1"/>
</dbReference>
<feature type="compositionally biased region" description="Low complexity" evidence="1">
    <location>
        <begin position="979"/>
        <end position="993"/>
    </location>
</feature>
<dbReference type="RefSeq" id="XP_011081881.1">
    <property type="nucleotide sequence ID" value="XM_011083579.2"/>
</dbReference>
<dbReference type="PROSITE" id="PS51321">
    <property type="entry name" value="TFIIS_CENTRAL"/>
    <property type="match status" value="1"/>
</dbReference>
<protein>
    <submittedName>
        <fullName evidence="4">Uncharacterized protein LOC105164803</fullName>
    </submittedName>
</protein>
<feature type="compositionally biased region" description="Basic and acidic residues" evidence="1">
    <location>
        <begin position="535"/>
        <end position="553"/>
    </location>
</feature>
<dbReference type="FunCoup" id="A0A6I9TB21">
    <property type="interactions" value="1854"/>
</dbReference>
<reference evidence="4" key="1">
    <citation type="submission" date="2025-08" db="UniProtKB">
        <authorList>
            <consortium name="RefSeq"/>
        </authorList>
    </citation>
    <scope>IDENTIFICATION</scope>
</reference>
<evidence type="ECO:0000259" key="2">
    <source>
        <dbReference type="PROSITE" id="PS51321"/>
    </source>
</evidence>
<dbReference type="Proteomes" id="UP000504604">
    <property type="component" value="Linkage group LG6"/>
</dbReference>
<dbReference type="Pfam" id="PF07744">
    <property type="entry name" value="SPOC"/>
    <property type="match status" value="1"/>
</dbReference>
<feature type="compositionally biased region" description="Basic and acidic residues" evidence="1">
    <location>
        <begin position="210"/>
        <end position="219"/>
    </location>
</feature>
<keyword evidence="3" id="KW-1185">Reference proteome</keyword>
<feature type="compositionally biased region" description="Polar residues" evidence="1">
    <location>
        <begin position="944"/>
        <end position="953"/>
    </location>
</feature>
<dbReference type="InterPro" id="IPR012921">
    <property type="entry name" value="SPOC_C"/>
</dbReference>
<feature type="region of interest" description="Disordered" evidence="1">
    <location>
        <begin position="596"/>
        <end position="641"/>
    </location>
</feature>
<dbReference type="CDD" id="cd21538">
    <property type="entry name" value="SPOC_TFIIS"/>
    <property type="match status" value="1"/>
</dbReference>
<gene>
    <name evidence="4" type="primary">LOC105164803</name>
</gene>
<dbReference type="PANTHER" id="PTHR11477">
    <property type="entry name" value="TRANSCRIPTION FACTOR S-II ZINC FINGER DOMAIN-CONTAINING PROTEIN"/>
    <property type="match status" value="1"/>
</dbReference>
<dbReference type="InterPro" id="IPR003618">
    <property type="entry name" value="TFIIS_cen_dom"/>
</dbReference>
<dbReference type="OrthoDB" id="1884872at2759"/>
<feature type="compositionally biased region" description="Low complexity" evidence="1">
    <location>
        <begin position="858"/>
        <end position="871"/>
    </location>
</feature>
<dbReference type="SMART" id="SM00510">
    <property type="entry name" value="TFS2M"/>
    <property type="match status" value="1"/>
</dbReference>